<comment type="caution">
    <text evidence="8">The sequence shown here is derived from an EMBL/GenBank/DDBJ whole genome shotgun (WGS) entry which is preliminary data.</text>
</comment>
<keyword evidence="4 6" id="KW-0472">Membrane</keyword>
<dbReference type="EMBL" id="CAJNOJ010000102">
    <property type="protein sequence ID" value="CAF1113660.1"/>
    <property type="molecule type" value="Genomic_DNA"/>
</dbReference>
<dbReference type="InterPro" id="IPR011993">
    <property type="entry name" value="PH-like_dom_sf"/>
</dbReference>
<dbReference type="PANTHER" id="PTHR23319">
    <property type="entry name" value="GRAM DOMAIN CONTAINING 1B, ISOFORM E"/>
    <property type="match status" value="1"/>
</dbReference>
<accession>A0A814Q2S1</accession>
<dbReference type="GO" id="GO:0032366">
    <property type="term" value="P:intracellular sterol transport"/>
    <property type="evidence" value="ECO:0007669"/>
    <property type="project" value="TreeGrafter"/>
</dbReference>
<evidence type="ECO:0000256" key="5">
    <source>
        <dbReference type="SAM" id="MobiDB-lite"/>
    </source>
</evidence>
<gene>
    <name evidence="8" type="ORF">EDS130_LOCUS20664</name>
</gene>
<feature type="compositionally biased region" description="Polar residues" evidence="5">
    <location>
        <begin position="39"/>
        <end position="111"/>
    </location>
</feature>
<feature type="compositionally biased region" description="Basic residues" evidence="5">
    <location>
        <begin position="112"/>
        <end position="121"/>
    </location>
</feature>
<evidence type="ECO:0000313" key="9">
    <source>
        <dbReference type="Proteomes" id="UP000663852"/>
    </source>
</evidence>
<feature type="region of interest" description="Disordered" evidence="5">
    <location>
        <begin position="319"/>
        <end position="415"/>
    </location>
</feature>
<keyword evidence="3 6" id="KW-1133">Transmembrane helix</keyword>
<dbReference type="PANTHER" id="PTHR23319:SF4">
    <property type="entry name" value="GRAM DOMAIN CONTAINING 1B, ISOFORM E"/>
    <property type="match status" value="1"/>
</dbReference>
<dbReference type="Proteomes" id="UP000663852">
    <property type="component" value="Unassembled WGS sequence"/>
</dbReference>
<dbReference type="InterPro" id="IPR051482">
    <property type="entry name" value="Cholesterol_transport"/>
</dbReference>
<dbReference type="GO" id="GO:0005886">
    <property type="term" value="C:plasma membrane"/>
    <property type="evidence" value="ECO:0007669"/>
    <property type="project" value="TreeGrafter"/>
</dbReference>
<dbReference type="GO" id="GO:0005789">
    <property type="term" value="C:endoplasmic reticulum membrane"/>
    <property type="evidence" value="ECO:0007669"/>
    <property type="project" value="UniProtKB-ARBA"/>
</dbReference>
<organism evidence="8 9">
    <name type="scientific">Adineta ricciae</name>
    <name type="common">Rotifer</name>
    <dbReference type="NCBI Taxonomy" id="249248"/>
    <lineage>
        <taxon>Eukaryota</taxon>
        <taxon>Metazoa</taxon>
        <taxon>Spiralia</taxon>
        <taxon>Gnathifera</taxon>
        <taxon>Rotifera</taxon>
        <taxon>Eurotatoria</taxon>
        <taxon>Bdelloidea</taxon>
        <taxon>Adinetida</taxon>
        <taxon>Adinetidae</taxon>
        <taxon>Adineta</taxon>
    </lineage>
</organism>
<name>A0A814Q2S1_ADIRI</name>
<dbReference type="Pfam" id="PF16016">
    <property type="entry name" value="VASt"/>
    <property type="match status" value="1"/>
</dbReference>
<reference evidence="8" key="1">
    <citation type="submission" date="2021-02" db="EMBL/GenBank/DDBJ databases">
        <authorList>
            <person name="Nowell W R."/>
        </authorList>
    </citation>
    <scope>NUCLEOTIDE SEQUENCE</scope>
</reference>
<keyword evidence="2 6" id="KW-0812">Transmembrane</keyword>
<dbReference type="SMART" id="SM00568">
    <property type="entry name" value="GRAM"/>
    <property type="match status" value="1"/>
</dbReference>
<proteinExistence type="predicted"/>
<protein>
    <recommendedName>
        <fullName evidence="7">VASt domain-containing protein</fullName>
    </recommendedName>
</protein>
<feature type="compositionally biased region" description="Low complexity" evidence="5">
    <location>
        <begin position="158"/>
        <end position="168"/>
    </location>
</feature>
<dbReference type="InterPro" id="IPR031968">
    <property type="entry name" value="VASt"/>
</dbReference>
<dbReference type="AlphaFoldDB" id="A0A814Q2S1"/>
<dbReference type="GO" id="GO:0120015">
    <property type="term" value="F:sterol transfer activity"/>
    <property type="evidence" value="ECO:0007669"/>
    <property type="project" value="TreeGrafter"/>
</dbReference>
<feature type="compositionally biased region" description="Low complexity" evidence="5">
    <location>
        <begin position="135"/>
        <end position="148"/>
    </location>
</feature>
<feature type="region of interest" description="Disordered" evidence="5">
    <location>
        <begin position="602"/>
        <end position="635"/>
    </location>
</feature>
<comment type="subcellular location">
    <subcellularLocation>
        <location evidence="1">Membrane</location>
        <topology evidence="1">Single-pass membrane protein</topology>
    </subcellularLocation>
</comment>
<evidence type="ECO:0000256" key="6">
    <source>
        <dbReference type="SAM" id="Phobius"/>
    </source>
</evidence>
<dbReference type="InterPro" id="IPR004182">
    <property type="entry name" value="GRAM"/>
</dbReference>
<evidence type="ECO:0000256" key="4">
    <source>
        <dbReference type="ARBA" id="ARBA00023136"/>
    </source>
</evidence>
<dbReference type="PROSITE" id="PS51778">
    <property type="entry name" value="VAST"/>
    <property type="match status" value="1"/>
</dbReference>
<feature type="compositionally biased region" description="Low complexity" evidence="5">
    <location>
        <begin position="336"/>
        <end position="350"/>
    </location>
</feature>
<sequence>MSEISDAMSMEEAISNTSPPEISPIPESPSEESNHVKLISSTSIPFDTQRCNSSPSNLTDTNNNTETFPSSDSANSTLFVVTSPSFNSDLSSEQNDDVNQLDSSSVSYLQSKQRRIDHRRNRSEPVKSQSTEDLSSNSVINNDSSNNNTPTEIRKKSTAATTPSSSSSSRKKKAWYNPFQSTYRQRYEEFRKLFKDVPDEERLIVDYSCAWQKDILVQGRVYLSQNYLCFYANILNWKSHLCLKFDDIVGITREKTAKVISNAIEIKTNKGEKYFFASFVTRDKTYAIMHRIWQAVTENQRISSQQLWTMIHESYGDDLDMTTDDDDSYRKSALNSPSDKPSSKSPSQSLDKYDRLTPNSILPTPLPQQEDDQSSVSSRGEHASDDEGIIPIGEEARTNTLMRRPQLTSTEPSISPTSEVRYLTKCHCQSHLATELINRTYPMSVEHLFDCIFGNNQFLVAYRASRRIKDFHSVEWKMNDETGKRERVCTYKVTVSAVFGSTTICSNERQIIDCEQPKSHYMLDTEVRNEGIKYADSFFVASRYCLVQTGPNKTHLKVTCEVRYVKSLMAIIKTFIEKNALAALQDSFTDLMKRIDQESSSKPRALSISNNNETPNVAESPSLPTRRLSRQQQPDELLSSVNDLSINSQDDDMEPIHDQKRADAVISDLSRNSVFIPFCFITMLLLLIVNIFLCIKLNQIDQMTERLVQSYPSWLNQYSSEQDENQWSFLLKRQEEYYQTQLNSLHSVLTTTHRALRNVTETLHQLSKLSSGSS</sequence>
<dbReference type="GO" id="GO:0140268">
    <property type="term" value="C:endoplasmic reticulum-plasma membrane contact site"/>
    <property type="evidence" value="ECO:0007669"/>
    <property type="project" value="TreeGrafter"/>
</dbReference>
<evidence type="ECO:0000313" key="8">
    <source>
        <dbReference type="EMBL" id="CAF1113660.1"/>
    </source>
</evidence>
<feature type="transmembrane region" description="Helical" evidence="6">
    <location>
        <begin position="674"/>
        <end position="695"/>
    </location>
</feature>
<evidence type="ECO:0000256" key="3">
    <source>
        <dbReference type="ARBA" id="ARBA00022989"/>
    </source>
</evidence>
<dbReference type="GO" id="GO:0032934">
    <property type="term" value="F:sterol binding"/>
    <property type="evidence" value="ECO:0007669"/>
    <property type="project" value="TreeGrafter"/>
</dbReference>
<dbReference type="Pfam" id="PF02893">
    <property type="entry name" value="GRAM"/>
    <property type="match status" value="1"/>
</dbReference>
<dbReference type="OrthoDB" id="2162691at2759"/>
<dbReference type="Gene3D" id="2.30.29.30">
    <property type="entry name" value="Pleckstrin-homology domain (PH domain)/Phosphotyrosine-binding domain (PTB)"/>
    <property type="match status" value="1"/>
</dbReference>
<feature type="compositionally biased region" description="Polar residues" evidence="5">
    <location>
        <begin position="602"/>
        <end position="623"/>
    </location>
</feature>
<evidence type="ECO:0000256" key="2">
    <source>
        <dbReference type="ARBA" id="ARBA00022692"/>
    </source>
</evidence>
<feature type="domain" description="VASt" evidence="7">
    <location>
        <begin position="432"/>
        <end position="603"/>
    </location>
</feature>
<feature type="region of interest" description="Disordered" evidence="5">
    <location>
        <begin position="1"/>
        <end position="173"/>
    </location>
</feature>
<evidence type="ECO:0000259" key="7">
    <source>
        <dbReference type="PROSITE" id="PS51778"/>
    </source>
</evidence>
<dbReference type="CDD" id="cd13220">
    <property type="entry name" value="PH-GRAM_GRAMDC"/>
    <property type="match status" value="1"/>
</dbReference>
<evidence type="ECO:0000256" key="1">
    <source>
        <dbReference type="ARBA" id="ARBA00004167"/>
    </source>
</evidence>